<keyword evidence="2" id="KW-1185">Reference proteome</keyword>
<protein>
    <submittedName>
        <fullName evidence="1">Uncharacterized protein</fullName>
    </submittedName>
</protein>
<proteinExistence type="predicted"/>
<sequence length="118" mass="13278">MNGHNDDGLMILPIFCDFPLFDDVDPDDGQSQKGDLGKPLEELVEKDFPKEWCQTYRSGKGFVSFIVTSTNGTPLKPLIKYLSNHLIFSLQRESTAMGSQYTCRDPCPQVMTGTIQDR</sequence>
<comment type="caution">
    <text evidence="1">The sequence shown here is derived from an EMBL/GenBank/DDBJ whole genome shotgun (WGS) entry which is preliminary data.</text>
</comment>
<organism evidence="1 2">
    <name type="scientific">Clitoria ternatea</name>
    <name type="common">Butterfly pea</name>
    <dbReference type="NCBI Taxonomy" id="43366"/>
    <lineage>
        <taxon>Eukaryota</taxon>
        <taxon>Viridiplantae</taxon>
        <taxon>Streptophyta</taxon>
        <taxon>Embryophyta</taxon>
        <taxon>Tracheophyta</taxon>
        <taxon>Spermatophyta</taxon>
        <taxon>Magnoliopsida</taxon>
        <taxon>eudicotyledons</taxon>
        <taxon>Gunneridae</taxon>
        <taxon>Pentapetalae</taxon>
        <taxon>rosids</taxon>
        <taxon>fabids</taxon>
        <taxon>Fabales</taxon>
        <taxon>Fabaceae</taxon>
        <taxon>Papilionoideae</taxon>
        <taxon>50 kb inversion clade</taxon>
        <taxon>NPAAA clade</taxon>
        <taxon>indigoferoid/millettioid clade</taxon>
        <taxon>Phaseoleae</taxon>
        <taxon>Clitoria</taxon>
    </lineage>
</organism>
<accession>A0AAN9ISV6</accession>
<evidence type="ECO:0000313" key="2">
    <source>
        <dbReference type="Proteomes" id="UP001359559"/>
    </source>
</evidence>
<dbReference type="Proteomes" id="UP001359559">
    <property type="component" value="Unassembled WGS sequence"/>
</dbReference>
<name>A0AAN9ISV6_CLITE</name>
<dbReference type="EMBL" id="JAYKXN010000005">
    <property type="protein sequence ID" value="KAK7285637.1"/>
    <property type="molecule type" value="Genomic_DNA"/>
</dbReference>
<gene>
    <name evidence="1" type="ORF">RJT34_20414</name>
</gene>
<reference evidence="1 2" key="1">
    <citation type="submission" date="2024-01" db="EMBL/GenBank/DDBJ databases">
        <title>The genomes of 5 underutilized Papilionoideae crops provide insights into root nodulation and disease resistance.</title>
        <authorList>
            <person name="Yuan L."/>
        </authorList>
    </citation>
    <scope>NUCLEOTIDE SEQUENCE [LARGE SCALE GENOMIC DNA]</scope>
    <source>
        <strain evidence="1">LY-2023</strain>
        <tissue evidence="1">Leaf</tissue>
    </source>
</reference>
<evidence type="ECO:0000313" key="1">
    <source>
        <dbReference type="EMBL" id="KAK7285637.1"/>
    </source>
</evidence>
<dbReference type="AlphaFoldDB" id="A0AAN9ISV6"/>